<dbReference type="AlphaFoldDB" id="A0A3S5APH6"/>
<organism evidence="1 2">
    <name type="scientific">Protopolystoma xenopodis</name>
    <dbReference type="NCBI Taxonomy" id="117903"/>
    <lineage>
        <taxon>Eukaryota</taxon>
        <taxon>Metazoa</taxon>
        <taxon>Spiralia</taxon>
        <taxon>Lophotrochozoa</taxon>
        <taxon>Platyhelminthes</taxon>
        <taxon>Monogenea</taxon>
        <taxon>Polyopisthocotylea</taxon>
        <taxon>Polystomatidea</taxon>
        <taxon>Polystomatidae</taxon>
        <taxon>Protopolystoma</taxon>
    </lineage>
</organism>
<evidence type="ECO:0000313" key="1">
    <source>
        <dbReference type="EMBL" id="VEL21844.1"/>
    </source>
</evidence>
<dbReference type="EMBL" id="CAAALY010053408">
    <property type="protein sequence ID" value="VEL21844.1"/>
    <property type="molecule type" value="Genomic_DNA"/>
</dbReference>
<protein>
    <submittedName>
        <fullName evidence="1">Uncharacterized protein</fullName>
    </submittedName>
</protein>
<comment type="caution">
    <text evidence="1">The sequence shown here is derived from an EMBL/GenBank/DDBJ whole genome shotgun (WGS) entry which is preliminary data.</text>
</comment>
<proteinExistence type="predicted"/>
<dbReference type="Proteomes" id="UP000784294">
    <property type="component" value="Unassembled WGS sequence"/>
</dbReference>
<sequence>MNAKNAFSSDRSAAIYASSETPNRVVWQFGHAPPQPPTWLAVPAFRWRSP</sequence>
<evidence type="ECO:0000313" key="2">
    <source>
        <dbReference type="Proteomes" id="UP000784294"/>
    </source>
</evidence>
<gene>
    <name evidence="1" type="ORF">PXEA_LOCUS15284</name>
</gene>
<keyword evidence="2" id="KW-1185">Reference proteome</keyword>
<reference evidence="1" key="1">
    <citation type="submission" date="2018-11" db="EMBL/GenBank/DDBJ databases">
        <authorList>
            <consortium name="Pathogen Informatics"/>
        </authorList>
    </citation>
    <scope>NUCLEOTIDE SEQUENCE</scope>
</reference>
<accession>A0A3S5APH6</accession>
<name>A0A3S5APH6_9PLAT</name>